<dbReference type="HOGENOM" id="CLU_3051346_0_0_1"/>
<sequence length="54" mass="5758">MSGEMNLFLFAHRPTKILENRSSAVCIVIGLGNVTSMLQPGYGGIVAGTTFDLE</sequence>
<keyword evidence="2" id="KW-1185">Reference proteome</keyword>
<gene>
    <name evidence="1" type="ORF">M404DRAFT_999647</name>
</gene>
<organism evidence="1 2">
    <name type="scientific">Pisolithus tinctorius Marx 270</name>
    <dbReference type="NCBI Taxonomy" id="870435"/>
    <lineage>
        <taxon>Eukaryota</taxon>
        <taxon>Fungi</taxon>
        <taxon>Dikarya</taxon>
        <taxon>Basidiomycota</taxon>
        <taxon>Agaricomycotina</taxon>
        <taxon>Agaricomycetes</taxon>
        <taxon>Agaricomycetidae</taxon>
        <taxon>Boletales</taxon>
        <taxon>Sclerodermatineae</taxon>
        <taxon>Pisolithaceae</taxon>
        <taxon>Pisolithus</taxon>
    </lineage>
</organism>
<dbReference type="Proteomes" id="UP000054217">
    <property type="component" value="Unassembled WGS sequence"/>
</dbReference>
<proteinExistence type="predicted"/>
<dbReference type="AlphaFoldDB" id="A0A0C3K8M5"/>
<accession>A0A0C3K8M5</accession>
<reference evidence="2" key="2">
    <citation type="submission" date="2015-01" db="EMBL/GenBank/DDBJ databases">
        <title>Evolutionary Origins and Diversification of the Mycorrhizal Mutualists.</title>
        <authorList>
            <consortium name="DOE Joint Genome Institute"/>
            <consortium name="Mycorrhizal Genomics Consortium"/>
            <person name="Kohler A."/>
            <person name="Kuo A."/>
            <person name="Nagy L.G."/>
            <person name="Floudas D."/>
            <person name="Copeland A."/>
            <person name="Barry K.W."/>
            <person name="Cichocki N."/>
            <person name="Veneault-Fourrey C."/>
            <person name="LaButti K."/>
            <person name="Lindquist E.A."/>
            <person name="Lipzen A."/>
            <person name="Lundell T."/>
            <person name="Morin E."/>
            <person name="Murat C."/>
            <person name="Riley R."/>
            <person name="Ohm R."/>
            <person name="Sun H."/>
            <person name="Tunlid A."/>
            <person name="Henrissat B."/>
            <person name="Grigoriev I.V."/>
            <person name="Hibbett D.S."/>
            <person name="Martin F."/>
        </authorList>
    </citation>
    <scope>NUCLEOTIDE SEQUENCE [LARGE SCALE GENOMIC DNA]</scope>
    <source>
        <strain evidence="2">Marx 270</strain>
    </source>
</reference>
<name>A0A0C3K8M5_PISTI</name>
<protein>
    <submittedName>
        <fullName evidence="1">Uncharacterized protein</fullName>
    </submittedName>
</protein>
<dbReference type="InParanoid" id="A0A0C3K8M5"/>
<evidence type="ECO:0000313" key="1">
    <source>
        <dbReference type="EMBL" id="KIO05927.1"/>
    </source>
</evidence>
<evidence type="ECO:0000313" key="2">
    <source>
        <dbReference type="Proteomes" id="UP000054217"/>
    </source>
</evidence>
<reference evidence="1 2" key="1">
    <citation type="submission" date="2014-04" db="EMBL/GenBank/DDBJ databases">
        <authorList>
            <consortium name="DOE Joint Genome Institute"/>
            <person name="Kuo A."/>
            <person name="Kohler A."/>
            <person name="Costa M.D."/>
            <person name="Nagy L.G."/>
            <person name="Floudas D."/>
            <person name="Copeland A."/>
            <person name="Barry K.W."/>
            <person name="Cichocki N."/>
            <person name="Veneault-Fourrey C."/>
            <person name="LaButti K."/>
            <person name="Lindquist E.A."/>
            <person name="Lipzen A."/>
            <person name="Lundell T."/>
            <person name="Morin E."/>
            <person name="Murat C."/>
            <person name="Sun H."/>
            <person name="Tunlid A."/>
            <person name="Henrissat B."/>
            <person name="Grigoriev I.V."/>
            <person name="Hibbett D.S."/>
            <person name="Martin F."/>
            <person name="Nordberg H.P."/>
            <person name="Cantor M.N."/>
            <person name="Hua S.X."/>
        </authorList>
    </citation>
    <scope>NUCLEOTIDE SEQUENCE [LARGE SCALE GENOMIC DNA]</scope>
    <source>
        <strain evidence="1 2">Marx 270</strain>
    </source>
</reference>
<dbReference type="EMBL" id="KN831965">
    <property type="protein sequence ID" value="KIO05927.1"/>
    <property type="molecule type" value="Genomic_DNA"/>
</dbReference>